<keyword evidence="2" id="KW-1185">Reference proteome</keyword>
<dbReference type="Proteomes" id="UP000654075">
    <property type="component" value="Unassembled WGS sequence"/>
</dbReference>
<gene>
    <name evidence="1" type="ORF">PGLA1383_LOCUS51764</name>
</gene>
<proteinExistence type="predicted"/>
<sequence>MNSWANVTAGGRPPKRAKADAVAASNTNWETLLVHTAKQGMHDATHVREHDAVLQRVVLFPASHQVCTHLQESGRFFAADCKNKSEQSSPHLFIWAALIATVGNLPVLTDEQKQILLQHASEMDSPQKLAQSVFVCRLKKAWAKDTLKLTFSTAPSLENLANVICTVLAANGGTVKHGVPPRGVHERAIAKILVEMGEYSSV</sequence>
<name>A0A813HDE9_POLGL</name>
<reference evidence="1" key="1">
    <citation type="submission" date="2021-02" db="EMBL/GenBank/DDBJ databases">
        <authorList>
            <person name="Dougan E. K."/>
            <person name="Rhodes N."/>
            <person name="Thang M."/>
            <person name="Chan C."/>
        </authorList>
    </citation>
    <scope>NUCLEOTIDE SEQUENCE</scope>
</reference>
<accession>A0A813HDE9</accession>
<dbReference type="EMBL" id="CAJNNV010031446">
    <property type="protein sequence ID" value="CAE8636283.1"/>
    <property type="molecule type" value="Genomic_DNA"/>
</dbReference>
<protein>
    <submittedName>
        <fullName evidence="1">Uncharacterized protein</fullName>
    </submittedName>
</protein>
<organism evidence="1 2">
    <name type="scientific">Polarella glacialis</name>
    <name type="common">Dinoflagellate</name>
    <dbReference type="NCBI Taxonomy" id="89957"/>
    <lineage>
        <taxon>Eukaryota</taxon>
        <taxon>Sar</taxon>
        <taxon>Alveolata</taxon>
        <taxon>Dinophyceae</taxon>
        <taxon>Suessiales</taxon>
        <taxon>Suessiaceae</taxon>
        <taxon>Polarella</taxon>
    </lineage>
</organism>
<comment type="caution">
    <text evidence="1">The sequence shown here is derived from an EMBL/GenBank/DDBJ whole genome shotgun (WGS) entry which is preliminary data.</text>
</comment>
<evidence type="ECO:0000313" key="2">
    <source>
        <dbReference type="Proteomes" id="UP000654075"/>
    </source>
</evidence>
<evidence type="ECO:0000313" key="1">
    <source>
        <dbReference type="EMBL" id="CAE8636283.1"/>
    </source>
</evidence>
<dbReference type="AlphaFoldDB" id="A0A813HDE9"/>